<keyword evidence="4" id="KW-0378">Hydrolase</keyword>
<keyword evidence="6" id="KW-0325">Glycoprotein</keyword>
<keyword evidence="10" id="KW-1185">Reference proteome</keyword>
<evidence type="ECO:0000256" key="1">
    <source>
        <dbReference type="ARBA" id="ARBA00001913"/>
    </source>
</evidence>
<comment type="caution">
    <text evidence="9">The sequence shown here is derived from an EMBL/GenBank/DDBJ whole genome shotgun (WGS) entry which is preliminary data.</text>
</comment>
<dbReference type="Pfam" id="PF00884">
    <property type="entry name" value="Sulfatase"/>
    <property type="match status" value="1"/>
</dbReference>
<dbReference type="SUPFAM" id="SSF53649">
    <property type="entry name" value="Alkaline phosphatase-like"/>
    <property type="match status" value="1"/>
</dbReference>
<evidence type="ECO:0000256" key="6">
    <source>
        <dbReference type="ARBA" id="ARBA00023180"/>
    </source>
</evidence>
<dbReference type="EMBL" id="MTYJ01000037">
    <property type="protein sequence ID" value="OQV19558.1"/>
    <property type="molecule type" value="Genomic_DNA"/>
</dbReference>
<protein>
    <submittedName>
        <fullName evidence="9">Arylsulfatase J</fullName>
    </submittedName>
</protein>
<reference evidence="10" key="1">
    <citation type="submission" date="2017-01" db="EMBL/GenBank/DDBJ databases">
        <title>Comparative genomics of anhydrobiosis in the tardigrade Hypsibius dujardini.</title>
        <authorList>
            <person name="Yoshida Y."/>
            <person name="Koutsovoulos G."/>
            <person name="Laetsch D."/>
            <person name="Stevens L."/>
            <person name="Kumar S."/>
            <person name="Horikawa D."/>
            <person name="Ishino K."/>
            <person name="Komine S."/>
            <person name="Tomita M."/>
            <person name="Blaxter M."/>
            <person name="Arakawa K."/>
        </authorList>
    </citation>
    <scope>NUCLEOTIDE SEQUENCE [LARGE SCALE GENOMIC DNA]</scope>
    <source>
        <strain evidence="10">Z151</strain>
    </source>
</reference>
<gene>
    <name evidence="9" type="ORF">BV898_06332</name>
</gene>
<proteinExistence type="inferred from homology"/>
<comment type="similarity">
    <text evidence="2">Belongs to the sulfatase family.</text>
</comment>
<evidence type="ECO:0000313" key="10">
    <source>
        <dbReference type="Proteomes" id="UP000192578"/>
    </source>
</evidence>
<dbReference type="Proteomes" id="UP000192578">
    <property type="component" value="Unassembled WGS sequence"/>
</dbReference>
<evidence type="ECO:0000256" key="4">
    <source>
        <dbReference type="ARBA" id="ARBA00022801"/>
    </source>
</evidence>
<sequence>MSAILRLFILSLSLLISEADHQNLEESFSDRDWLTRFKAGGPPPNIVFILADDVGHADVGFTEGNHQTPTPNIDALAWDGIILNRFYTNPICTPTRSALLTGKYTFHTGMQSGVITPGTAWGLPLNFKLLPEYLKELNYSTTILGKWHLGSKNRSYLPGARGFDYHYGNYGPQLNYFNYGFGTNNLTGRDFYENGYQVPQNCTNNHYYPDLILEKFEQVIHNADPRKPFYIHFATTLTHATGEWNGTTTLVNILETMPGYSSRPAVTALNDTFINRRRQTSSIQALDEQVRRIRLALTYKGVINNTIIVFQSDNGPVTRIFGTIAQGGTNYGSSWPLRMFKQTMFEGGVRAPAFIWSPRFRRAGRYTNQLFHVTDWLPTLYQAAGGNVSTLVGLDGVSQLKSLVTGRKIIHRTDIPINIDNSRTKFVNKTEKNPQYGVIWLHNITGILYKLVGGSVFNDSYAGWERTEGTTAANPMTTPTAVSVQCNGVEGVEKAGSTPCRPWSAACLFDLTNDPCELNNLALNKTGILSILQSLLAAYNSTSVPSVANSTVDPASVVNGWWVPWQDPEPVWVSPPCAPFNPSSAS</sequence>
<dbReference type="CDD" id="cd16029">
    <property type="entry name" value="4-S"/>
    <property type="match status" value="1"/>
</dbReference>
<evidence type="ECO:0000256" key="3">
    <source>
        <dbReference type="ARBA" id="ARBA00022723"/>
    </source>
</evidence>
<dbReference type="PANTHER" id="PTHR10342:SF273">
    <property type="entry name" value="RE14504P"/>
    <property type="match status" value="1"/>
</dbReference>
<evidence type="ECO:0000259" key="8">
    <source>
        <dbReference type="Pfam" id="PF00884"/>
    </source>
</evidence>
<evidence type="ECO:0000256" key="5">
    <source>
        <dbReference type="ARBA" id="ARBA00022837"/>
    </source>
</evidence>
<dbReference type="Gene3D" id="3.30.1120.10">
    <property type="match status" value="1"/>
</dbReference>
<feature type="signal peptide" evidence="7">
    <location>
        <begin position="1"/>
        <end position="19"/>
    </location>
</feature>
<dbReference type="InterPro" id="IPR047115">
    <property type="entry name" value="ARSB"/>
</dbReference>
<evidence type="ECO:0000256" key="2">
    <source>
        <dbReference type="ARBA" id="ARBA00008779"/>
    </source>
</evidence>
<evidence type="ECO:0000313" key="9">
    <source>
        <dbReference type="EMBL" id="OQV19558.1"/>
    </source>
</evidence>
<dbReference type="InterPro" id="IPR017850">
    <property type="entry name" value="Alkaline_phosphatase_core_sf"/>
</dbReference>
<dbReference type="GO" id="GO:0046872">
    <property type="term" value="F:metal ion binding"/>
    <property type="evidence" value="ECO:0007669"/>
    <property type="project" value="UniProtKB-KW"/>
</dbReference>
<accession>A0A1W0WWI7</accession>
<keyword evidence="5" id="KW-0106">Calcium</keyword>
<dbReference type="PROSITE" id="PS00523">
    <property type="entry name" value="SULFATASE_1"/>
    <property type="match status" value="1"/>
</dbReference>
<comment type="cofactor">
    <cofactor evidence="1">
        <name>Ca(2+)</name>
        <dbReference type="ChEBI" id="CHEBI:29108"/>
    </cofactor>
</comment>
<feature type="domain" description="Sulfatase N-terminal" evidence="8">
    <location>
        <begin position="44"/>
        <end position="385"/>
    </location>
</feature>
<evidence type="ECO:0000256" key="7">
    <source>
        <dbReference type="SAM" id="SignalP"/>
    </source>
</evidence>
<dbReference type="InterPro" id="IPR000917">
    <property type="entry name" value="Sulfatase_N"/>
</dbReference>
<keyword evidence="3" id="KW-0479">Metal-binding</keyword>
<dbReference type="OrthoDB" id="103349at2759"/>
<name>A0A1W0WWI7_HYPEX</name>
<dbReference type="GO" id="GO:0008484">
    <property type="term" value="F:sulfuric ester hydrolase activity"/>
    <property type="evidence" value="ECO:0007669"/>
    <property type="project" value="InterPro"/>
</dbReference>
<organism evidence="9 10">
    <name type="scientific">Hypsibius exemplaris</name>
    <name type="common">Freshwater tardigrade</name>
    <dbReference type="NCBI Taxonomy" id="2072580"/>
    <lineage>
        <taxon>Eukaryota</taxon>
        <taxon>Metazoa</taxon>
        <taxon>Ecdysozoa</taxon>
        <taxon>Tardigrada</taxon>
        <taxon>Eutardigrada</taxon>
        <taxon>Parachela</taxon>
        <taxon>Hypsibioidea</taxon>
        <taxon>Hypsibiidae</taxon>
        <taxon>Hypsibius</taxon>
    </lineage>
</organism>
<dbReference type="PANTHER" id="PTHR10342">
    <property type="entry name" value="ARYLSULFATASE"/>
    <property type="match status" value="1"/>
</dbReference>
<dbReference type="InterPro" id="IPR024607">
    <property type="entry name" value="Sulfatase_CS"/>
</dbReference>
<dbReference type="Gene3D" id="3.40.720.10">
    <property type="entry name" value="Alkaline Phosphatase, subunit A"/>
    <property type="match status" value="1"/>
</dbReference>
<feature type="chain" id="PRO_5013116969" evidence="7">
    <location>
        <begin position="20"/>
        <end position="586"/>
    </location>
</feature>
<keyword evidence="7" id="KW-0732">Signal</keyword>
<dbReference type="AlphaFoldDB" id="A0A1W0WWI7"/>